<protein>
    <submittedName>
        <fullName evidence="1">Uncharacterized protein</fullName>
    </submittedName>
</protein>
<organism evidence="1 2">
    <name type="scientific">Chitinophaga terrae</name>
    <name type="common">ex Kim and Jung 2007</name>
    <dbReference type="NCBI Taxonomy" id="408074"/>
    <lineage>
        <taxon>Bacteria</taxon>
        <taxon>Pseudomonadati</taxon>
        <taxon>Bacteroidota</taxon>
        <taxon>Chitinophagia</taxon>
        <taxon>Chitinophagales</taxon>
        <taxon>Chitinophagaceae</taxon>
        <taxon>Chitinophaga</taxon>
    </lineage>
</organism>
<accession>A0A1H4EKP2</accession>
<proteinExistence type="predicted"/>
<name>A0A1H4EKP2_9BACT</name>
<dbReference type="AlphaFoldDB" id="A0A1H4EKP2"/>
<sequence>SKLFCNDLLCGLQIKGKISVHPLKLAVLFLQFLYAFQLAALKATVSLPPFVK</sequence>
<gene>
    <name evidence="1" type="ORF">SAMN05660909_03772</name>
</gene>
<reference evidence="2" key="1">
    <citation type="submission" date="2016-10" db="EMBL/GenBank/DDBJ databases">
        <authorList>
            <person name="Varghese N."/>
            <person name="Submissions S."/>
        </authorList>
    </citation>
    <scope>NUCLEOTIDE SEQUENCE [LARGE SCALE GENOMIC DNA]</scope>
    <source>
        <strain evidence="2">DSM 23920</strain>
    </source>
</reference>
<feature type="non-terminal residue" evidence="1">
    <location>
        <position position="1"/>
    </location>
</feature>
<evidence type="ECO:0000313" key="2">
    <source>
        <dbReference type="Proteomes" id="UP000199656"/>
    </source>
</evidence>
<evidence type="ECO:0000313" key="1">
    <source>
        <dbReference type="EMBL" id="SEA85409.1"/>
    </source>
</evidence>
<dbReference type="Proteomes" id="UP000199656">
    <property type="component" value="Unassembled WGS sequence"/>
</dbReference>
<keyword evidence="2" id="KW-1185">Reference proteome</keyword>
<dbReference type="EMBL" id="FNRL01000019">
    <property type="protein sequence ID" value="SEA85409.1"/>
    <property type="molecule type" value="Genomic_DNA"/>
</dbReference>